<dbReference type="EMBL" id="CAJVPU010000629">
    <property type="protein sequence ID" value="CAG8457161.1"/>
    <property type="molecule type" value="Genomic_DNA"/>
</dbReference>
<sequence length="117" mass="13441">YYEVSFNEFKKYVKSIEDDEILSDLLPAIKKITGVKEYTGLYAIKKISGVKDLNEDTVLYTIKKVNESKDLKEDIALHALKEIIKGIEGEDSNNNNTKDWNYDDMAPVENDMTLDEN</sequence>
<organism evidence="1 2">
    <name type="scientific">Dentiscutata heterogama</name>
    <dbReference type="NCBI Taxonomy" id="1316150"/>
    <lineage>
        <taxon>Eukaryota</taxon>
        <taxon>Fungi</taxon>
        <taxon>Fungi incertae sedis</taxon>
        <taxon>Mucoromycota</taxon>
        <taxon>Glomeromycotina</taxon>
        <taxon>Glomeromycetes</taxon>
        <taxon>Diversisporales</taxon>
        <taxon>Gigasporaceae</taxon>
        <taxon>Dentiscutata</taxon>
    </lineage>
</organism>
<proteinExistence type="predicted"/>
<dbReference type="Proteomes" id="UP000789702">
    <property type="component" value="Unassembled WGS sequence"/>
</dbReference>
<protein>
    <submittedName>
        <fullName evidence="1">3436_t:CDS:1</fullName>
    </submittedName>
</protein>
<comment type="caution">
    <text evidence="1">The sequence shown here is derived from an EMBL/GenBank/DDBJ whole genome shotgun (WGS) entry which is preliminary data.</text>
</comment>
<accession>A0ACA9K7Y6</accession>
<evidence type="ECO:0000313" key="2">
    <source>
        <dbReference type="Proteomes" id="UP000789702"/>
    </source>
</evidence>
<feature type="non-terminal residue" evidence="1">
    <location>
        <position position="1"/>
    </location>
</feature>
<gene>
    <name evidence="1" type="ORF">DHETER_LOCUS1117</name>
</gene>
<keyword evidence="2" id="KW-1185">Reference proteome</keyword>
<evidence type="ECO:0000313" key="1">
    <source>
        <dbReference type="EMBL" id="CAG8457161.1"/>
    </source>
</evidence>
<reference evidence="1" key="1">
    <citation type="submission" date="2021-06" db="EMBL/GenBank/DDBJ databases">
        <authorList>
            <person name="Kallberg Y."/>
            <person name="Tangrot J."/>
            <person name="Rosling A."/>
        </authorList>
    </citation>
    <scope>NUCLEOTIDE SEQUENCE</scope>
    <source>
        <strain evidence="1">IL203A</strain>
    </source>
</reference>
<name>A0ACA9K7Y6_9GLOM</name>